<organism evidence="2 3">
    <name type="scientific">Christiangramia echinicola</name>
    <dbReference type="NCBI Taxonomy" id="279359"/>
    <lineage>
        <taxon>Bacteria</taxon>
        <taxon>Pseudomonadati</taxon>
        <taxon>Bacteroidota</taxon>
        <taxon>Flavobacteriia</taxon>
        <taxon>Flavobacteriales</taxon>
        <taxon>Flavobacteriaceae</taxon>
        <taxon>Christiangramia</taxon>
    </lineage>
</organism>
<protein>
    <submittedName>
        <fullName evidence="2">Probable DNA metabolism protein</fullName>
    </submittedName>
</protein>
<dbReference type="Pfam" id="PF13566">
    <property type="entry name" value="DUF4130"/>
    <property type="match status" value="1"/>
</dbReference>
<keyword evidence="3" id="KW-1185">Reference proteome</keyword>
<feature type="domain" description="DUF4130" evidence="1">
    <location>
        <begin position="86"/>
        <end position="253"/>
    </location>
</feature>
<name>A0A1H1LHB2_9FLAO</name>
<reference evidence="2 3" key="1">
    <citation type="submission" date="2016-10" db="EMBL/GenBank/DDBJ databases">
        <authorList>
            <person name="Varghese N."/>
            <person name="Submissions S."/>
        </authorList>
    </citation>
    <scope>NUCLEOTIDE SEQUENCE [LARGE SCALE GENOMIC DNA]</scope>
    <source>
        <strain evidence="2 3">Mar_2010_102</strain>
    </source>
</reference>
<dbReference type="AlphaFoldDB" id="A0A1H1LHB2"/>
<dbReference type="STRING" id="1250231.SAMN04488552_0802"/>
<gene>
    <name evidence="2" type="ORF">SAMN04488552_0802</name>
</gene>
<evidence type="ECO:0000259" key="1">
    <source>
        <dbReference type="Pfam" id="PF13566"/>
    </source>
</evidence>
<dbReference type="EMBL" id="LT629745">
    <property type="protein sequence ID" value="SDR73944.1"/>
    <property type="molecule type" value="Genomic_DNA"/>
</dbReference>
<dbReference type="NCBIfam" id="TIGR03915">
    <property type="entry name" value="SAM_7_link_chp"/>
    <property type="match status" value="1"/>
</dbReference>
<dbReference type="RefSeq" id="WP_089661385.1">
    <property type="nucleotide sequence ID" value="NZ_LT629745.1"/>
</dbReference>
<dbReference type="InterPro" id="IPR025404">
    <property type="entry name" value="DUF4130"/>
</dbReference>
<dbReference type="Proteomes" id="UP000198858">
    <property type="component" value="Chromosome I"/>
</dbReference>
<accession>A0A1H1LHB2</accession>
<proteinExistence type="predicted"/>
<sequence>MQDAVFKYDGSFKGFLTCIFDAYEQKLNIVEIVPAGEDQGQLFSDTHQIISDELKALRVLKGLKAKVSSTGMTRIKWAFLSEAPGIEMKLYEMIRYIFSNKQKVDTDYSHPAVLYISNIAKQVGREKHRMEAFVRFRLTKDDIYFAIIAPDFNVLPIIIKHFKSRYADQKWLIYDIKRRIGAYYDLSKTEYVSMELPDDIGISGGNLEYFDPGEIYFQKLWKEYFDSTNIKSRVNMRLHVQHVPKRYWKYLSEKSPFA</sequence>
<dbReference type="InterPro" id="IPR023875">
    <property type="entry name" value="DNA_repair_put"/>
</dbReference>
<evidence type="ECO:0000313" key="3">
    <source>
        <dbReference type="Proteomes" id="UP000198858"/>
    </source>
</evidence>
<evidence type="ECO:0000313" key="2">
    <source>
        <dbReference type="EMBL" id="SDR73944.1"/>
    </source>
</evidence>